<dbReference type="OrthoDB" id="5970at2759"/>
<dbReference type="InterPro" id="IPR050907">
    <property type="entry name" value="SRSF"/>
</dbReference>
<evidence type="ECO:0000256" key="4">
    <source>
        <dbReference type="PROSITE-ProRule" id="PRU00176"/>
    </source>
</evidence>
<dbReference type="PANTHER" id="PTHR23147">
    <property type="entry name" value="SERINE/ARGININE RICH SPLICING FACTOR"/>
    <property type="match status" value="1"/>
</dbReference>
<name>A0A484NFB7_9ASTE</name>
<dbReference type="InterPro" id="IPR035979">
    <property type="entry name" value="RBD_domain_sf"/>
</dbReference>
<feature type="compositionally biased region" description="Basic and acidic residues" evidence="5">
    <location>
        <begin position="305"/>
        <end position="343"/>
    </location>
</feature>
<evidence type="ECO:0000256" key="5">
    <source>
        <dbReference type="SAM" id="MobiDB-lite"/>
    </source>
</evidence>
<dbReference type="InterPro" id="IPR012677">
    <property type="entry name" value="Nucleotide-bd_a/b_plait_sf"/>
</dbReference>
<accession>A0A484NFB7</accession>
<reference evidence="7 8" key="1">
    <citation type="submission" date="2018-04" db="EMBL/GenBank/DDBJ databases">
        <authorList>
            <person name="Vogel A."/>
        </authorList>
    </citation>
    <scope>NUCLEOTIDE SEQUENCE [LARGE SCALE GENOMIC DNA]</scope>
</reference>
<feature type="compositionally biased region" description="Polar residues" evidence="5">
    <location>
        <begin position="228"/>
        <end position="237"/>
    </location>
</feature>
<dbReference type="Proteomes" id="UP000595140">
    <property type="component" value="Unassembled WGS sequence"/>
</dbReference>
<dbReference type="GO" id="GO:0005681">
    <property type="term" value="C:spliceosomal complex"/>
    <property type="evidence" value="ECO:0007669"/>
    <property type="project" value="UniProtKB-KW"/>
</dbReference>
<feature type="region of interest" description="Disordered" evidence="5">
    <location>
        <begin position="127"/>
        <end position="592"/>
    </location>
</feature>
<keyword evidence="1" id="KW-0507">mRNA processing</keyword>
<dbReference type="SMART" id="SM00360">
    <property type="entry name" value="RRM"/>
    <property type="match status" value="1"/>
</dbReference>
<organism evidence="7 8">
    <name type="scientific">Cuscuta campestris</name>
    <dbReference type="NCBI Taxonomy" id="132261"/>
    <lineage>
        <taxon>Eukaryota</taxon>
        <taxon>Viridiplantae</taxon>
        <taxon>Streptophyta</taxon>
        <taxon>Embryophyta</taxon>
        <taxon>Tracheophyta</taxon>
        <taxon>Spermatophyta</taxon>
        <taxon>Magnoliopsida</taxon>
        <taxon>eudicotyledons</taxon>
        <taxon>Gunneridae</taxon>
        <taxon>Pentapetalae</taxon>
        <taxon>asterids</taxon>
        <taxon>lamiids</taxon>
        <taxon>Solanales</taxon>
        <taxon>Convolvulaceae</taxon>
        <taxon>Cuscuteae</taxon>
        <taxon>Cuscuta</taxon>
        <taxon>Cuscuta subgen. Grammica</taxon>
        <taxon>Cuscuta sect. Cleistogrammica</taxon>
    </lineage>
</organism>
<evidence type="ECO:0000256" key="2">
    <source>
        <dbReference type="ARBA" id="ARBA00022728"/>
    </source>
</evidence>
<protein>
    <recommendedName>
        <fullName evidence="6">RRM domain-containing protein</fullName>
    </recommendedName>
</protein>
<dbReference type="Pfam" id="PF00076">
    <property type="entry name" value="RRM_1"/>
    <property type="match status" value="1"/>
</dbReference>
<dbReference type="GO" id="GO:0003723">
    <property type="term" value="F:RNA binding"/>
    <property type="evidence" value="ECO:0007669"/>
    <property type="project" value="UniProtKB-UniRule"/>
</dbReference>
<proteinExistence type="predicted"/>
<dbReference type="SUPFAM" id="SSF54928">
    <property type="entry name" value="RNA-binding domain, RBD"/>
    <property type="match status" value="1"/>
</dbReference>
<feature type="compositionally biased region" description="Basic residues" evidence="5">
    <location>
        <begin position="181"/>
        <end position="191"/>
    </location>
</feature>
<keyword evidence="3" id="KW-0508">mRNA splicing</keyword>
<dbReference type="GO" id="GO:0006397">
    <property type="term" value="P:mRNA processing"/>
    <property type="evidence" value="ECO:0007669"/>
    <property type="project" value="UniProtKB-KW"/>
</dbReference>
<keyword evidence="8" id="KW-1185">Reference proteome</keyword>
<dbReference type="InterPro" id="IPR000504">
    <property type="entry name" value="RRM_dom"/>
</dbReference>
<feature type="compositionally biased region" description="Basic and acidic residues" evidence="5">
    <location>
        <begin position="127"/>
        <end position="165"/>
    </location>
</feature>
<feature type="compositionally biased region" description="Basic and acidic residues" evidence="5">
    <location>
        <begin position="487"/>
        <end position="521"/>
    </location>
</feature>
<gene>
    <name evidence="7" type="ORF">CCAM_LOCUS41405</name>
</gene>
<dbReference type="AlphaFoldDB" id="A0A484NFB7"/>
<evidence type="ECO:0000313" key="8">
    <source>
        <dbReference type="Proteomes" id="UP000595140"/>
    </source>
</evidence>
<feature type="compositionally biased region" description="Basic and acidic residues" evidence="5">
    <location>
        <begin position="353"/>
        <end position="480"/>
    </location>
</feature>
<feature type="compositionally biased region" description="Basic and acidic residues" evidence="5">
    <location>
        <begin position="570"/>
        <end position="586"/>
    </location>
</feature>
<evidence type="ECO:0000256" key="1">
    <source>
        <dbReference type="ARBA" id="ARBA00022664"/>
    </source>
</evidence>
<dbReference type="CDD" id="cd12466">
    <property type="entry name" value="RRM2_AtRSp31_like"/>
    <property type="match status" value="1"/>
</dbReference>
<evidence type="ECO:0000256" key="3">
    <source>
        <dbReference type="ARBA" id="ARBA00023187"/>
    </source>
</evidence>
<feature type="domain" description="RRM" evidence="6">
    <location>
        <begin position="53"/>
        <end position="124"/>
    </location>
</feature>
<dbReference type="GO" id="GO:0008380">
    <property type="term" value="P:RNA splicing"/>
    <property type="evidence" value="ECO:0007669"/>
    <property type="project" value="UniProtKB-KW"/>
</dbReference>
<evidence type="ECO:0000259" key="6">
    <source>
        <dbReference type="PROSITE" id="PS50102"/>
    </source>
</evidence>
<feature type="compositionally biased region" description="Basic and acidic residues" evidence="5">
    <location>
        <begin position="247"/>
        <end position="288"/>
    </location>
</feature>
<evidence type="ECO:0000313" key="7">
    <source>
        <dbReference type="EMBL" id="VFQ99629.1"/>
    </source>
</evidence>
<sequence length="592" mass="68445">MEDERDGDDAVRRLDRMEFGRKGRKLRVEWAKEERGRRHESTRRSTNSTRISKTLFVINFDPYHTRTRDLERHFEPYGKILNIRIRRNFAFIQFETQEDATKALDATHLSKVMDRVITVEYAIKDDDMGDRRNGRSPDRGRDKFQRRDGNDRDRSRSPYRRERASPDYGGVHRSSPDYGRGHRSSPYHRERHSPDYGCRPGSSPANRRKEIESACDRSPNVRKRRYSGNGSASSLSPVQERAGPGNARERSPNNSGRDFERACNRSPDASRNERYVGRDKAPSLRPMRESYSLSPIRDMAGPDRSPNHRRDVEWAHDHSPNHRGSNFERACDRSPNHRGRNVEQGRNLSPNHRGRDSERALDRSPNHRGRDVRDCSPHHRGRDSEQASDRSPNHRGRDVERGAHDRSPNHRGRDVERARDCSPHHRGRDSDQASDRSPNHRGRDVERGTHDRSPNHRGRDVEQARDCSPHPRGRDVEQASDRSPYYRGRDVERPHHSPNHRGRDVEQARDLSPDICMERAGPENGHANSPPERGGPEYPHGHSPSPQREDQEKSSHLGGIEVPGLNPKIYDPEFRRESQSPHEIYKSRSSSS</sequence>
<dbReference type="Gene3D" id="3.30.70.330">
    <property type="match status" value="1"/>
</dbReference>
<keyword evidence="4" id="KW-0694">RNA-binding</keyword>
<dbReference type="PROSITE" id="PS50102">
    <property type="entry name" value="RRM"/>
    <property type="match status" value="1"/>
</dbReference>
<dbReference type="EMBL" id="OOIL02006662">
    <property type="protein sequence ID" value="VFQ99629.1"/>
    <property type="molecule type" value="Genomic_DNA"/>
</dbReference>
<keyword evidence="2" id="KW-0747">Spliceosome</keyword>